<proteinExistence type="predicted"/>
<feature type="signal peptide" evidence="1">
    <location>
        <begin position="1"/>
        <end position="17"/>
    </location>
</feature>
<evidence type="ECO:0000313" key="3">
    <source>
        <dbReference type="Proteomes" id="UP000199532"/>
    </source>
</evidence>
<dbReference type="InterPro" id="IPR038636">
    <property type="entry name" value="Wzi_sf"/>
</dbReference>
<name>A0A1H6RL20_9BACT</name>
<dbReference type="RefSeq" id="WP_229209493.1">
    <property type="nucleotide sequence ID" value="NZ_FNXY01000002.1"/>
</dbReference>
<accession>A0A1H6RL20</accession>
<gene>
    <name evidence="2" type="ORF">SAMN04487995_1097</name>
</gene>
<dbReference type="Gene3D" id="2.40.160.130">
    <property type="entry name" value="Capsule assembly protein Wzi"/>
    <property type="match status" value="1"/>
</dbReference>
<reference evidence="2 3" key="1">
    <citation type="submission" date="2016-10" db="EMBL/GenBank/DDBJ databases">
        <authorList>
            <person name="de Groot N.N."/>
        </authorList>
    </citation>
    <scope>NUCLEOTIDE SEQUENCE [LARGE SCALE GENOMIC DNA]</scope>
    <source>
        <strain evidence="2 3">DSM 19938</strain>
    </source>
</reference>
<sequence length="500" mass="56221">MKLFSLSLAFLFTATLAIQSYSQPNTKFPIVYQDTTDSFIEVLGMASSTSRTPFWIQANQFGIVPRTSPTGTLNIQLENFWSLNSSDQKNKWRIGGGIQAVGNLTKESKLLLPQIHGTIRFKNWELFAGRKKQWIGLADSTLGTGSYIWSNNAMPIPKIQIGTVGFVSVPFTKGWISFNTFYSEGLFENNRPITSNLKLHQKAFYLRVGKISSRLKLYGGINHQVQWGGNSPYETINGKMPTGFGNYVNLIIGRSGDSNVGQENYFDNHNRVGNHLGTIDMGMEIESFSNSWFFYRQNIFEDGSLFALKSLADGLNGIRFRSKNFYGSSFSITEANIEFLYTKNQGGSEFIYGDLNAPRGSLGRDNYFNHTQVRDGWSYYDRTIGTPFIAPTTDTQWKWPKYADSFTSNNRVAVYHLGLRGTFLRKMVWTTKMSYSSNIGTYDQPFPSINQFSGLITMQGKINLFGGTILKGSVAADLGELYPDTYGFTLGLRKEGLLSR</sequence>
<dbReference type="InterPro" id="IPR026950">
    <property type="entry name" value="Caps_assemb_Wzi"/>
</dbReference>
<dbReference type="EMBL" id="FNXY01000002">
    <property type="protein sequence ID" value="SEI51882.1"/>
    <property type="molecule type" value="Genomic_DNA"/>
</dbReference>
<dbReference type="STRING" id="408657.SAMN04487995_1097"/>
<dbReference type="Pfam" id="PF14052">
    <property type="entry name" value="Caps_assemb_Wzi"/>
    <property type="match status" value="1"/>
</dbReference>
<keyword evidence="3" id="KW-1185">Reference proteome</keyword>
<feature type="chain" id="PRO_5011777249" evidence="1">
    <location>
        <begin position="18"/>
        <end position="500"/>
    </location>
</feature>
<organism evidence="2 3">
    <name type="scientific">Dyadobacter koreensis</name>
    <dbReference type="NCBI Taxonomy" id="408657"/>
    <lineage>
        <taxon>Bacteria</taxon>
        <taxon>Pseudomonadati</taxon>
        <taxon>Bacteroidota</taxon>
        <taxon>Cytophagia</taxon>
        <taxon>Cytophagales</taxon>
        <taxon>Spirosomataceae</taxon>
        <taxon>Dyadobacter</taxon>
    </lineage>
</organism>
<dbReference type="Proteomes" id="UP000199532">
    <property type="component" value="Unassembled WGS sequence"/>
</dbReference>
<keyword evidence="1" id="KW-0732">Signal</keyword>
<protein>
    <submittedName>
        <fullName evidence="2">Capsule assembly protein Wzi</fullName>
    </submittedName>
</protein>
<evidence type="ECO:0000313" key="2">
    <source>
        <dbReference type="EMBL" id="SEI51882.1"/>
    </source>
</evidence>
<evidence type="ECO:0000256" key="1">
    <source>
        <dbReference type="SAM" id="SignalP"/>
    </source>
</evidence>
<dbReference type="AlphaFoldDB" id="A0A1H6RL20"/>